<sequence length="335" mass="37511">MTSTIIQRAERIEVYIATADDGEGRVDDREEVLAGKDIVVVPAIFEKVSEVVEAVGARVLAKDVPAIGTDGVGSKKRRALVDSIVCSAPSFNLGMSSSAPSTNAKTIQEPIVMLTVTYTLESDGQVVDNMTGSQFDEVVLDAAENLKKACSAPSFEHINVLFYYLRKQGKYEHCAVNFTTMDMVFHGCMDVLYKKFRSVNPRKKNFDVSMINAYNIVDDFIINYDITYERPWSEEYNVLLPHSLSILASYECRKDIELGQGAYTVDARAPIEVKCNCGVFVASYAEYFISGREMPVEEFNVQNQHLRYSHLLYNHARLKLANGVIDENIGKTKRH</sequence>
<organism evidence="1 2">
    <name type="scientific">Phtheirospermum japonicum</name>
    <dbReference type="NCBI Taxonomy" id="374723"/>
    <lineage>
        <taxon>Eukaryota</taxon>
        <taxon>Viridiplantae</taxon>
        <taxon>Streptophyta</taxon>
        <taxon>Embryophyta</taxon>
        <taxon>Tracheophyta</taxon>
        <taxon>Spermatophyta</taxon>
        <taxon>Magnoliopsida</taxon>
        <taxon>eudicotyledons</taxon>
        <taxon>Gunneridae</taxon>
        <taxon>Pentapetalae</taxon>
        <taxon>asterids</taxon>
        <taxon>lamiids</taxon>
        <taxon>Lamiales</taxon>
        <taxon>Orobanchaceae</taxon>
        <taxon>Orobanchaceae incertae sedis</taxon>
        <taxon>Phtheirospermum</taxon>
    </lineage>
</organism>
<comment type="caution">
    <text evidence="1">The sequence shown here is derived from an EMBL/GenBank/DDBJ whole genome shotgun (WGS) entry which is preliminary data.</text>
</comment>
<evidence type="ECO:0000313" key="1">
    <source>
        <dbReference type="EMBL" id="GFP84731.1"/>
    </source>
</evidence>
<gene>
    <name evidence="1" type="ORF">PHJA_000617000</name>
</gene>
<name>A0A830BRV4_9LAMI</name>
<dbReference type="PANTHER" id="PTHR33022">
    <property type="entry name" value="DUF1985 DOMAIN-CONTAINING PROTEIN"/>
    <property type="match status" value="1"/>
</dbReference>
<evidence type="ECO:0000313" key="2">
    <source>
        <dbReference type="Proteomes" id="UP000653305"/>
    </source>
</evidence>
<dbReference type="AlphaFoldDB" id="A0A830BRV4"/>
<dbReference type="OrthoDB" id="1291327at2759"/>
<dbReference type="Proteomes" id="UP000653305">
    <property type="component" value="Unassembled WGS sequence"/>
</dbReference>
<keyword evidence="2" id="KW-1185">Reference proteome</keyword>
<dbReference type="EMBL" id="BMAC01000092">
    <property type="protein sequence ID" value="GFP84731.1"/>
    <property type="molecule type" value="Genomic_DNA"/>
</dbReference>
<protein>
    <submittedName>
        <fullName evidence="1">Uncharacterized protein</fullName>
    </submittedName>
</protein>
<proteinExistence type="predicted"/>
<reference evidence="1" key="1">
    <citation type="submission" date="2020-07" db="EMBL/GenBank/DDBJ databases">
        <title>Ethylene signaling mediates host invasion by parasitic plants.</title>
        <authorList>
            <person name="Yoshida S."/>
        </authorList>
    </citation>
    <scope>NUCLEOTIDE SEQUENCE</scope>
    <source>
        <strain evidence="1">Okayama</strain>
    </source>
</reference>
<dbReference type="PANTHER" id="PTHR33022:SF21">
    <property type="entry name" value="UBIQUITIN-LIKE PROTEASE FAMILY PROFILE DOMAIN-CONTAINING PROTEIN"/>
    <property type="match status" value="1"/>
</dbReference>
<accession>A0A830BRV4</accession>